<dbReference type="Proteomes" id="UP001530315">
    <property type="component" value="Unassembled WGS sequence"/>
</dbReference>
<name>A0ABD3Q7G7_9STRA</name>
<organism evidence="8 9">
    <name type="scientific">Stephanodiscus triporus</name>
    <dbReference type="NCBI Taxonomy" id="2934178"/>
    <lineage>
        <taxon>Eukaryota</taxon>
        <taxon>Sar</taxon>
        <taxon>Stramenopiles</taxon>
        <taxon>Ochrophyta</taxon>
        <taxon>Bacillariophyta</taxon>
        <taxon>Coscinodiscophyceae</taxon>
        <taxon>Thalassiosirophycidae</taxon>
        <taxon>Stephanodiscales</taxon>
        <taxon>Stephanodiscaceae</taxon>
        <taxon>Stephanodiscus</taxon>
    </lineage>
</organism>
<evidence type="ECO:0000256" key="2">
    <source>
        <dbReference type="ARBA" id="ARBA00005263"/>
    </source>
</evidence>
<dbReference type="Pfam" id="PF01086">
    <property type="entry name" value="Clathrin_lg_ch"/>
    <property type="match status" value="1"/>
</dbReference>
<proteinExistence type="inferred from homology"/>
<evidence type="ECO:0000256" key="4">
    <source>
        <dbReference type="ARBA" id="ARBA00023176"/>
    </source>
</evidence>
<evidence type="ECO:0000256" key="3">
    <source>
        <dbReference type="ARBA" id="ARBA00023136"/>
    </source>
</evidence>
<dbReference type="PANTHER" id="PTHR10639">
    <property type="entry name" value="CLATHRIN LIGHT CHAIN"/>
    <property type="match status" value="1"/>
</dbReference>
<comment type="function">
    <text evidence="6">Clathrin is the major protein of the polyhedral coat of coated pits and vesicles.</text>
</comment>
<dbReference type="PANTHER" id="PTHR10639:SF7">
    <property type="entry name" value="CLATHRIN LIGHT CHAIN"/>
    <property type="match status" value="1"/>
</dbReference>
<comment type="caution">
    <text evidence="8">The sequence shown here is derived from an EMBL/GenBank/DDBJ whole genome shotgun (WGS) entry which is preliminary data.</text>
</comment>
<reference evidence="8 9" key="1">
    <citation type="submission" date="2024-10" db="EMBL/GenBank/DDBJ databases">
        <title>Updated reference genomes for cyclostephanoid diatoms.</title>
        <authorList>
            <person name="Roberts W.R."/>
            <person name="Alverson A.J."/>
        </authorList>
    </citation>
    <scope>NUCLEOTIDE SEQUENCE [LARGE SCALE GENOMIC DNA]</scope>
    <source>
        <strain evidence="8 9">AJA276-08</strain>
    </source>
</reference>
<evidence type="ECO:0000256" key="1">
    <source>
        <dbReference type="ARBA" id="ARBA00004180"/>
    </source>
</evidence>
<comment type="subcellular location">
    <subcellularLocation>
        <location evidence="1 6">Cytoplasmic vesicle membrane</location>
        <topology evidence="1 6">Peripheral membrane protein</topology>
        <orientation evidence="1 6">Cytoplasmic side</orientation>
    </subcellularLocation>
    <subcellularLocation>
        <location evidence="6">Membrane</location>
        <location evidence="6">Coated pit</location>
        <topology evidence="6">Peripheral membrane protein</topology>
        <orientation evidence="6">Cytoplasmic side</orientation>
    </subcellularLocation>
    <text evidence="6">Cytoplasmic face of coated pits and vesicles.</text>
</comment>
<evidence type="ECO:0000256" key="7">
    <source>
        <dbReference type="SAM" id="MobiDB-lite"/>
    </source>
</evidence>
<keyword evidence="4 6" id="KW-0168">Coated pit</keyword>
<dbReference type="InterPro" id="IPR000996">
    <property type="entry name" value="Clathrin_L-chain"/>
</dbReference>
<dbReference type="GO" id="GO:0005905">
    <property type="term" value="C:clathrin-coated pit"/>
    <property type="evidence" value="ECO:0007669"/>
    <property type="project" value="UniProtKB-KW"/>
</dbReference>
<evidence type="ECO:0000313" key="8">
    <source>
        <dbReference type="EMBL" id="KAL3795982.1"/>
    </source>
</evidence>
<sequence>MADETDFFTPPAGDDSDAFYAVPHPGDDSQMIGDVYYGTMPDSSQNDGGDFFNPPPPEGGGGDDDGDAMGFAVSQYDAPPPPAGDMVEDVDDDDDDDDDAAAEVVVGGMGNNMQLVPAGPTPMSKWNDEWQATLLSRKDEENSIRAAYVDKAAEDVKNFLAERERRRETRMAKNRRDEQDKLEAIEADLENDNSWQKVVKMIDLTQDSSEGAVDTSRMKDILVLMKNDTARAAAMS</sequence>
<dbReference type="GO" id="GO:0030659">
    <property type="term" value="C:cytoplasmic vesicle membrane"/>
    <property type="evidence" value="ECO:0007669"/>
    <property type="project" value="UniProtKB-SubCell"/>
</dbReference>
<feature type="compositionally biased region" description="Acidic residues" evidence="7">
    <location>
        <begin position="86"/>
        <end position="101"/>
    </location>
</feature>
<evidence type="ECO:0000256" key="5">
    <source>
        <dbReference type="ARBA" id="ARBA00023329"/>
    </source>
</evidence>
<dbReference type="AlphaFoldDB" id="A0ABD3Q7G7"/>
<evidence type="ECO:0000256" key="6">
    <source>
        <dbReference type="RuleBase" id="RU363137"/>
    </source>
</evidence>
<keyword evidence="3 6" id="KW-0472">Membrane</keyword>
<keyword evidence="5 6" id="KW-0968">Cytoplasmic vesicle</keyword>
<evidence type="ECO:0000313" key="9">
    <source>
        <dbReference type="Proteomes" id="UP001530315"/>
    </source>
</evidence>
<keyword evidence="9" id="KW-1185">Reference proteome</keyword>
<gene>
    <name evidence="8" type="ORF">ACHAW5_002003</name>
</gene>
<dbReference type="EMBL" id="JALLAZ020000403">
    <property type="protein sequence ID" value="KAL3795982.1"/>
    <property type="molecule type" value="Genomic_DNA"/>
</dbReference>
<feature type="region of interest" description="Disordered" evidence="7">
    <location>
        <begin position="1"/>
        <end position="101"/>
    </location>
</feature>
<comment type="similarity">
    <text evidence="2 6">Belongs to the clathrin light chain family.</text>
</comment>
<accession>A0ABD3Q7G7</accession>
<protein>
    <recommendedName>
        <fullName evidence="6">Clathrin light chain</fullName>
    </recommendedName>
</protein>